<evidence type="ECO:0000256" key="1">
    <source>
        <dbReference type="SAM" id="MobiDB-lite"/>
    </source>
</evidence>
<feature type="compositionally biased region" description="Low complexity" evidence="1">
    <location>
        <begin position="634"/>
        <end position="647"/>
    </location>
</feature>
<feature type="region of interest" description="Disordered" evidence="1">
    <location>
        <begin position="499"/>
        <end position="526"/>
    </location>
</feature>
<dbReference type="Proteomes" id="UP000028837">
    <property type="component" value="Unassembled WGS sequence"/>
</dbReference>
<feature type="domain" description="Serine aminopeptidase S33" evidence="2">
    <location>
        <begin position="687"/>
        <end position="767"/>
    </location>
</feature>
<feature type="region of interest" description="Disordered" evidence="1">
    <location>
        <begin position="585"/>
        <end position="647"/>
    </location>
</feature>
<dbReference type="AlphaFoldDB" id="A0A086JGZ3"/>
<dbReference type="SUPFAM" id="SSF53474">
    <property type="entry name" value="alpha/beta-Hydrolases"/>
    <property type="match status" value="1"/>
</dbReference>
<feature type="compositionally biased region" description="Basic and acidic residues" evidence="1">
    <location>
        <begin position="1036"/>
        <end position="1053"/>
    </location>
</feature>
<feature type="compositionally biased region" description="Basic and acidic residues" evidence="1">
    <location>
        <begin position="600"/>
        <end position="628"/>
    </location>
</feature>
<evidence type="ECO:0000313" key="3">
    <source>
        <dbReference type="EMBL" id="KFG31411.1"/>
    </source>
</evidence>
<name>A0A086JGZ3_TOXGO</name>
<feature type="region of interest" description="Disordered" evidence="1">
    <location>
        <begin position="788"/>
        <end position="822"/>
    </location>
</feature>
<feature type="region of interest" description="Disordered" evidence="1">
    <location>
        <begin position="835"/>
        <end position="873"/>
    </location>
</feature>
<dbReference type="Gene3D" id="3.40.50.1820">
    <property type="entry name" value="alpha/beta hydrolase"/>
    <property type="match status" value="2"/>
</dbReference>
<dbReference type="Pfam" id="PF12146">
    <property type="entry name" value="Hydrolase_4"/>
    <property type="match status" value="2"/>
</dbReference>
<sequence>MRRLPGAALHALGGAAPAPPGLLLPLLFLPSFSPDNGHMRKPLLLIGSLLSETHAFPRASRLFPCCFCSRFSASSELGSEAFGVACLACGPPAASPLTSSCAACLAASLRALSPCGSSPSLLRPAVSFRPEETRCYSSVSSRGHWQPRSETQVSTASFASLRRIARGGQRILARRRPASELCRGGLRGRSTTFTGLSPGERVGGAREKTKETCAKSRDSLDQASPRSWASRQPQQPLASRLPNMLAASGCLFSSASPLSFSSPSSLSSPPFICSPSRVCSSERDPSFQRAGLETSACSPHRKRCGRSGDMARRQERRFCRFRPGDTRGLGRTSLAACDSGGFKAVSPQAGAETDESDSCAKESREGKAIHLQRASRAEAEEPSEAGGKPRGATVSTSLQRLYRHDGWPEEGELVNGQGLALRTYTWWPCQCNPCLASLGRASSKYTDASLRLEDPASLPSSFLSSSCSSVSPPSSSSASSLLGKLPTARWWLRGAESAAAAGPVPSREEEGQANTEETVQRNSAEKKREGNGDWWCLVGEKGELQRDRKTGRTACAACNKPIRGVVILVHGYGEHCRSHFLQKLQERPRASSAPTETTEEEGRRGVGGDPVEAERDADFNRASDKRSSLPDSPPATASVSSDSSVSSSSFSSRASSLDLSDASSDLPSVFAPGPESSLGSLFYEGSWVHALNARGFLVVGFDLQGHGLSGAWRGLRCVVSELDDFARDALLVVLSTQRRFGRPDRDAFPFHLLGISMGGWTAARAVELAGHSETLSRCWAHVCATPETPHKRARETGEEDSEGRGATPAAMRGEEKAGGEELDRCGRSALLGAAGREGEWKTRKERGSGEDKDEQQLASKKTPRANLSPGSHQIPSEVANLALGLTGLILVSPMFDLERRKAKLKWELAKYGILPLAAFFPGVPLELFAPWRRLKSDRKRKRVAEYEKLRLSFQADPLTFKASPPGGLVAAIMRGAQRALEPEEVEKINCENVERVLILHNATDSICDAGGAVQFFQRLGSGENEDAQTSGEEETRECGEAERFRQGDLDAARRPAKRRGQKAPEKALILLNVGAAERSSGKREDNLTEQQRSFAAFVERERARAALENSQSGEDAALSKASGGGQAGGNRGANALCESAEDAEVRGTRGKGQKVRRSGAEAERDSTEQVEKARKKEKVSFVENVDVWHNLANEPGQEKVFELLDAWLEGDTQRKECAARKEQTEPAERGRRPEE</sequence>
<dbReference type="InterPro" id="IPR029058">
    <property type="entry name" value="AB_hydrolase_fold"/>
</dbReference>
<comment type="caution">
    <text evidence="3">The sequence shown here is derived from an EMBL/GenBank/DDBJ whole genome shotgun (WGS) entry which is preliminary data.</text>
</comment>
<dbReference type="InterPro" id="IPR051044">
    <property type="entry name" value="MAG_DAG_Lipase"/>
</dbReference>
<dbReference type="EMBL" id="AHZU02001529">
    <property type="protein sequence ID" value="KFG31411.1"/>
    <property type="molecule type" value="Genomic_DNA"/>
</dbReference>
<feature type="region of interest" description="Disordered" evidence="1">
    <location>
        <begin position="344"/>
        <end position="396"/>
    </location>
</feature>
<organism evidence="3 4">
    <name type="scientific">Toxoplasma gondii GAB2-2007-GAL-DOM2</name>
    <dbReference type="NCBI Taxonomy" id="1130820"/>
    <lineage>
        <taxon>Eukaryota</taxon>
        <taxon>Sar</taxon>
        <taxon>Alveolata</taxon>
        <taxon>Apicomplexa</taxon>
        <taxon>Conoidasida</taxon>
        <taxon>Coccidia</taxon>
        <taxon>Eucoccidiorida</taxon>
        <taxon>Eimeriorina</taxon>
        <taxon>Sarcocystidae</taxon>
        <taxon>Toxoplasma</taxon>
    </lineage>
</organism>
<feature type="compositionally biased region" description="Polar residues" evidence="1">
    <location>
        <begin position="221"/>
        <end position="237"/>
    </location>
</feature>
<dbReference type="GO" id="GO:0016787">
    <property type="term" value="F:hydrolase activity"/>
    <property type="evidence" value="ECO:0007669"/>
    <property type="project" value="UniProtKB-KW"/>
</dbReference>
<feature type="compositionally biased region" description="Basic and acidic residues" evidence="1">
    <location>
        <begin position="358"/>
        <end position="368"/>
    </location>
</feature>
<proteinExistence type="predicted"/>
<accession>A0A086JGZ3</accession>
<keyword evidence="3" id="KW-0378">Hydrolase</keyword>
<feature type="compositionally biased region" description="Basic residues" evidence="1">
    <location>
        <begin position="1148"/>
        <end position="1157"/>
    </location>
</feature>
<feature type="region of interest" description="Disordered" evidence="1">
    <location>
        <begin position="1022"/>
        <end position="1065"/>
    </location>
</feature>
<feature type="compositionally biased region" description="Acidic residues" evidence="1">
    <location>
        <begin position="1023"/>
        <end position="1035"/>
    </location>
</feature>
<feature type="region of interest" description="Disordered" evidence="1">
    <location>
        <begin position="1215"/>
        <end position="1235"/>
    </location>
</feature>
<dbReference type="PANTHER" id="PTHR11614">
    <property type="entry name" value="PHOSPHOLIPASE-RELATED"/>
    <property type="match status" value="1"/>
</dbReference>
<feature type="compositionally biased region" description="Gly residues" evidence="1">
    <location>
        <begin position="1122"/>
        <end position="1131"/>
    </location>
</feature>
<feature type="region of interest" description="Disordered" evidence="1">
    <location>
        <begin position="1105"/>
        <end position="1178"/>
    </location>
</feature>
<feature type="compositionally biased region" description="Basic and acidic residues" evidence="1">
    <location>
        <begin position="836"/>
        <end position="850"/>
    </location>
</feature>
<dbReference type="VEuPathDB" id="ToxoDB:TGDOM2_257500"/>
<protein>
    <submittedName>
        <fullName evidence="3">Alpha/beta hydrolase family protein</fullName>
    </submittedName>
</protein>
<feature type="compositionally biased region" description="Basic and acidic residues" evidence="1">
    <location>
        <begin position="812"/>
        <end position="822"/>
    </location>
</feature>
<gene>
    <name evidence="3" type="ORF">TGDOM2_257500</name>
</gene>
<feature type="compositionally biased region" description="Basic and acidic residues" evidence="1">
    <location>
        <begin position="1158"/>
        <end position="1178"/>
    </location>
</feature>
<dbReference type="InterPro" id="IPR022742">
    <property type="entry name" value="Hydrolase_4"/>
</dbReference>
<dbReference type="OrthoDB" id="2498029at2759"/>
<feature type="compositionally biased region" description="Polar residues" evidence="1">
    <location>
        <begin position="512"/>
        <end position="522"/>
    </location>
</feature>
<feature type="compositionally biased region" description="Basic and acidic residues" evidence="1">
    <location>
        <begin position="203"/>
        <end position="220"/>
    </location>
</feature>
<feature type="region of interest" description="Disordered" evidence="1">
    <location>
        <begin position="184"/>
        <end position="237"/>
    </location>
</feature>
<reference evidence="3 4" key="1">
    <citation type="submission" date="2014-02" db="EMBL/GenBank/DDBJ databases">
        <authorList>
            <person name="Sibley D."/>
            <person name="Venepally P."/>
            <person name="Karamycheva S."/>
            <person name="Hadjithomas M."/>
            <person name="Khan A."/>
            <person name="Brunk B."/>
            <person name="Roos D."/>
            <person name="Caler E."/>
            <person name="Lorenzi H."/>
        </authorList>
    </citation>
    <scope>NUCLEOTIDE SEQUENCE [LARGE SCALE GENOMIC DNA]</scope>
    <source>
        <strain evidence="3 4">GAB2-2007-GAL-DOM2</strain>
    </source>
</reference>
<feature type="domain" description="Serine aminopeptidase S33" evidence="2">
    <location>
        <begin position="885"/>
        <end position="1022"/>
    </location>
</feature>
<evidence type="ECO:0000259" key="2">
    <source>
        <dbReference type="Pfam" id="PF12146"/>
    </source>
</evidence>
<evidence type="ECO:0000313" key="4">
    <source>
        <dbReference type="Proteomes" id="UP000028837"/>
    </source>
</evidence>